<dbReference type="AlphaFoldDB" id="A0A9Q3CCJ7"/>
<comment type="caution">
    <text evidence="4">The sequence shown here is derived from an EMBL/GenBank/DDBJ whole genome shotgun (WGS) entry which is preliminary data.</text>
</comment>
<proteinExistence type="predicted"/>
<feature type="compositionally biased region" description="Low complexity" evidence="1">
    <location>
        <begin position="445"/>
        <end position="459"/>
    </location>
</feature>
<organism evidence="4 5">
    <name type="scientific">Austropuccinia psidii MF-1</name>
    <dbReference type="NCBI Taxonomy" id="1389203"/>
    <lineage>
        <taxon>Eukaryota</taxon>
        <taxon>Fungi</taxon>
        <taxon>Dikarya</taxon>
        <taxon>Basidiomycota</taxon>
        <taxon>Pucciniomycotina</taxon>
        <taxon>Pucciniomycetes</taxon>
        <taxon>Pucciniales</taxon>
        <taxon>Sphaerophragmiaceae</taxon>
        <taxon>Austropuccinia</taxon>
    </lineage>
</organism>
<protein>
    <recommendedName>
        <fullName evidence="3">Peptide N-acetyl-beta-D-glucosaminyl asparaginase amidase A N-terminal domain-containing protein</fullName>
    </recommendedName>
</protein>
<accession>A0A9Q3CCJ7</accession>
<keyword evidence="2" id="KW-0732">Signal</keyword>
<reference evidence="4" key="1">
    <citation type="submission" date="2021-03" db="EMBL/GenBank/DDBJ databases">
        <title>Draft genome sequence of rust myrtle Austropuccinia psidii MF-1, a brazilian biotype.</title>
        <authorList>
            <person name="Quecine M.C."/>
            <person name="Pachon D.M.R."/>
            <person name="Bonatelli M.L."/>
            <person name="Correr F.H."/>
            <person name="Franceschini L.M."/>
            <person name="Leite T.F."/>
            <person name="Margarido G.R.A."/>
            <person name="Almeida C.A."/>
            <person name="Ferrarezi J.A."/>
            <person name="Labate C.A."/>
        </authorList>
    </citation>
    <scope>NUCLEOTIDE SEQUENCE</scope>
    <source>
        <strain evidence="4">MF-1</strain>
    </source>
</reference>
<dbReference type="EMBL" id="AVOT02006077">
    <property type="protein sequence ID" value="MBW0480710.1"/>
    <property type="molecule type" value="Genomic_DNA"/>
</dbReference>
<evidence type="ECO:0000313" key="4">
    <source>
        <dbReference type="EMBL" id="MBW0480710.1"/>
    </source>
</evidence>
<sequence>MAYFQLNLSGTIISFLCILPLVSEGFCLGTHQLSHRLQARQAIPRPDALRNFEVKEPAAVPTSKPCSIILLEHTFSSSYGRPANVSYSPPLDCGLAGSWASVIFNLTVTSIGRQYDRLGRLYLNDIEVWRTSTAEPMKRGVIWTVTRDMTKYMPLLAQSTGTLSLDIGNIVNASLNLDGNFEATLSADFYPPTPQFPAGQTADQIVKLGHGTGNSMSSSVVFPKNLATAFVEIFASGSAQEEFWYTNIPDEYGQKVDPNGTSFSRKGPFREVQLWIDKRLAGVAYPFPVIYTGGILLSWWRPIAAIGAYDAPSYFIDITPFIPYLSDGSPHKFTLLVEGQGEKKSINPEWFFSCSAFVTLDPSHQQTTGQIVEHITDSNTFVKDNTSPNSKNQPKSADAGFTVTSYRKLKISSTIVTGTGGKKNVTFEQDLHYTNEQSVKIGGASQTVRQTSSGTSSSTHGNEKILLDSFSFPLTLTTDLITQPKNQGATLQGDLAHGYNRFLAFPLHQSLFHTDINTTQHSNGKLEFNATGRVVSGVARTSQKFDYQDSRGNTFGRDVEIFNNTNIIKDVRSGTLSKLVPQEVVKPSHTVVYTMEDSLKDYKDQAIGRNIHLFDIKKLGVGN</sequence>
<feature type="chain" id="PRO_5040257087" description="Peptide N-acetyl-beta-D-glucosaminyl asparaginase amidase A N-terminal domain-containing protein" evidence="2">
    <location>
        <begin position="26"/>
        <end position="623"/>
    </location>
</feature>
<dbReference type="OrthoDB" id="1612078at2759"/>
<evidence type="ECO:0000313" key="5">
    <source>
        <dbReference type="Proteomes" id="UP000765509"/>
    </source>
</evidence>
<dbReference type="PANTHER" id="PTHR31104">
    <property type="entry name" value="PEPTIDE-N4-(N-ACETYL-BETA-GLUCOSAMINYL)ASPARAGINE AMIDASE A PROTEIN"/>
    <property type="match status" value="1"/>
</dbReference>
<feature type="region of interest" description="Disordered" evidence="1">
    <location>
        <begin position="442"/>
        <end position="462"/>
    </location>
</feature>
<dbReference type="Pfam" id="PF12222">
    <property type="entry name" value="PNGaseA"/>
    <property type="match status" value="1"/>
</dbReference>
<feature type="signal peptide" evidence="2">
    <location>
        <begin position="1"/>
        <end position="25"/>
    </location>
</feature>
<feature type="domain" description="Peptide N-acetyl-beta-D-glucosaminyl asparaginase amidase A N-terminal" evidence="3">
    <location>
        <begin position="64"/>
        <end position="374"/>
    </location>
</feature>
<keyword evidence="5" id="KW-1185">Reference proteome</keyword>
<dbReference type="Proteomes" id="UP000765509">
    <property type="component" value="Unassembled WGS sequence"/>
</dbReference>
<evidence type="ECO:0000259" key="3">
    <source>
        <dbReference type="Pfam" id="PF12222"/>
    </source>
</evidence>
<gene>
    <name evidence="4" type="ORF">O181_020425</name>
</gene>
<dbReference type="InterPro" id="IPR021102">
    <property type="entry name" value="PNGase_A"/>
</dbReference>
<dbReference type="Pfam" id="PF25156">
    <property type="entry name" value="PNGase_A_C"/>
    <property type="match status" value="1"/>
</dbReference>
<name>A0A9Q3CCJ7_9BASI</name>
<dbReference type="InterPro" id="IPR056948">
    <property type="entry name" value="PNGaseA_N"/>
</dbReference>
<evidence type="ECO:0000256" key="2">
    <source>
        <dbReference type="SAM" id="SignalP"/>
    </source>
</evidence>
<evidence type="ECO:0000256" key="1">
    <source>
        <dbReference type="SAM" id="MobiDB-lite"/>
    </source>
</evidence>